<proteinExistence type="predicted"/>
<dbReference type="Proteomes" id="UP000680304">
    <property type="component" value="Unassembled WGS sequence"/>
</dbReference>
<sequence>MEALSKNKDLSYLIDKIVTSELFWDANYYFRSMKKQPHGGVAHIFYPNIYLRHYSVDTIQLFTREPGNIPYFLLDLVEEAYQKYLKCDIDVEELCRLCFDDDFWYVGFRLLKPKKEYEEINKSVPIIWTVISSNLSYQDYFDLDYRLLVYALVCFLIKNKMIEIEGISEICRNEVLRIPHNKYGLSLVNEAKFMRQGFIINGKYYLYNIFFDNTIGAPTDDVPYTIKIINEEIQNRKLFLDAMKK</sequence>
<evidence type="ECO:0000313" key="1">
    <source>
        <dbReference type="EMBL" id="GIQ65114.1"/>
    </source>
</evidence>
<evidence type="ECO:0000313" key="2">
    <source>
        <dbReference type="Proteomes" id="UP000680304"/>
    </source>
</evidence>
<organism evidence="1 2">
    <name type="scientific">Paenibacillus cisolokensis</name>
    <dbReference type="NCBI Taxonomy" id="1658519"/>
    <lineage>
        <taxon>Bacteria</taxon>
        <taxon>Bacillati</taxon>
        <taxon>Bacillota</taxon>
        <taxon>Bacilli</taxon>
        <taxon>Bacillales</taxon>
        <taxon>Paenibacillaceae</taxon>
        <taxon>Paenibacillus</taxon>
    </lineage>
</organism>
<reference evidence="1 2" key="1">
    <citation type="submission" date="2021-04" db="EMBL/GenBank/DDBJ databases">
        <title>Draft genome sequence of Paenibacillus cisolokensis, LC2-13A.</title>
        <authorList>
            <person name="Uke A."/>
            <person name="Chhe C."/>
            <person name="Baramee S."/>
            <person name="Kosugi A."/>
        </authorList>
    </citation>
    <scope>NUCLEOTIDE SEQUENCE [LARGE SCALE GENOMIC DNA]</scope>
    <source>
        <strain evidence="1 2">LC2-13A</strain>
    </source>
</reference>
<dbReference type="EMBL" id="BOVJ01000121">
    <property type="protein sequence ID" value="GIQ65114.1"/>
    <property type="molecule type" value="Genomic_DNA"/>
</dbReference>
<accession>A0ABQ4NA53</accession>
<protein>
    <submittedName>
        <fullName evidence="1">Uncharacterized protein</fullName>
    </submittedName>
</protein>
<name>A0ABQ4NA53_9BACL</name>
<comment type="caution">
    <text evidence="1">The sequence shown here is derived from an EMBL/GenBank/DDBJ whole genome shotgun (WGS) entry which is preliminary data.</text>
</comment>
<keyword evidence="2" id="KW-1185">Reference proteome</keyword>
<gene>
    <name evidence="1" type="ORF">PACILC2_36820</name>
</gene>